<dbReference type="Pfam" id="PF13412">
    <property type="entry name" value="HTH_24"/>
    <property type="match status" value="1"/>
</dbReference>
<keyword evidence="1" id="KW-0812">Transmembrane</keyword>
<keyword evidence="3" id="KW-1185">Reference proteome</keyword>
<name>A0ABT4IEK6_9EURY</name>
<evidence type="ECO:0000313" key="3">
    <source>
        <dbReference type="Proteomes" id="UP001141422"/>
    </source>
</evidence>
<dbReference type="Gene3D" id="1.10.10.10">
    <property type="entry name" value="Winged helix-like DNA-binding domain superfamily/Winged helix DNA-binding domain"/>
    <property type="match status" value="2"/>
</dbReference>
<dbReference type="Proteomes" id="UP001141422">
    <property type="component" value="Unassembled WGS sequence"/>
</dbReference>
<feature type="transmembrane region" description="Helical" evidence="1">
    <location>
        <begin position="93"/>
        <end position="110"/>
    </location>
</feature>
<dbReference type="InterPro" id="IPR036390">
    <property type="entry name" value="WH_DNA-bd_sf"/>
</dbReference>
<proteinExistence type="predicted"/>
<dbReference type="PANTHER" id="PTHR36216">
    <property type="entry name" value="TRANSCRIPTIONAL REGULATOR, TRMB"/>
    <property type="match status" value="1"/>
</dbReference>
<evidence type="ECO:0000313" key="2">
    <source>
        <dbReference type="EMBL" id="MCZ0860168.1"/>
    </source>
</evidence>
<protein>
    <submittedName>
        <fullName evidence="2">Winged helix-turn-helix transcriptional regulator</fullName>
    </submittedName>
</protein>
<organism evidence="2 3">
    <name type="scientific">Methanocorpusculum petauri</name>
    <dbReference type="NCBI Taxonomy" id="3002863"/>
    <lineage>
        <taxon>Archaea</taxon>
        <taxon>Methanobacteriati</taxon>
        <taxon>Methanobacteriota</taxon>
        <taxon>Stenosarchaea group</taxon>
        <taxon>Methanomicrobia</taxon>
        <taxon>Methanomicrobiales</taxon>
        <taxon>Methanocorpusculaceae</taxon>
        <taxon>Methanocorpusculum</taxon>
    </lineage>
</organism>
<dbReference type="InterPro" id="IPR036388">
    <property type="entry name" value="WH-like_DNA-bd_sf"/>
</dbReference>
<dbReference type="SUPFAM" id="SSF46785">
    <property type="entry name" value="Winged helix' DNA-binding domain"/>
    <property type="match status" value="2"/>
</dbReference>
<dbReference type="PANTHER" id="PTHR36216:SF1">
    <property type="entry name" value="HTH ARSR-TYPE DOMAIN-CONTAINING PROTEIN"/>
    <property type="match status" value="1"/>
</dbReference>
<evidence type="ECO:0000256" key="1">
    <source>
        <dbReference type="SAM" id="Phobius"/>
    </source>
</evidence>
<feature type="transmembrane region" description="Helical" evidence="1">
    <location>
        <begin position="12"/>
        <end position="31"/>
    </location>
</feature>
<keyword evidence="1" id="KW-1133">Transmembrane helix</keyword>
<dbReference type="RefSeq" id="WP_268924390.1">
    <property type="nucleotide sequence ID" value="NZ_JAPTGB010000004.1"/>
</dbReference>
<accession>A0ABT4IEK6</accession>
<dbReference type="EMBL" id="JAPTGB010000004">
    <property type="protein sequence ID" value="MCZ0860168.1"/>
    <property type="molecule type" value="Genomic_DNA"/>
</dbReference>
<sequence length="276" mass="31149">MDRNTQTHEHIGRYLLISLLLSGILIGTVAAEPLSPQISISGIQIQDITEDTIPVDDGKEIADVEGPGGLPFWRQILISRLSASFEDTPLHDLILIAAPVLFALLGYFCVARFRSAKEQRESATPKRIFAYIQENPGCSQKQLIAKLNMSRGSITYHLHKLKSAGKVMQISRNGSTLYYPAGAATGEQFEQTLFQLITRKKSGKFLQVLYEHPHANRTELAGYLELSPETLRWYLRRYAKEEIVSAEMVGAEYHYSFTPEARQIYEHLRHAKKSES</sequence>
<gene>
    <name evidence="2" type="ORF">O0S10_02850</name>
</gene>
<comment type="caution">
    <text evidence="2">The sequence shown here is derived from an EMBL/GenBank/DDBJ whole genome shotgun (WGS) entry which is preliminary data.</text>
</comment>
<keyword evidence="1" id="KW-0472">Membrane</keyword>
<reference evidence="2" key="1">
    <citation type="submission" date="2022-12" db="EMBL/GenBank/DDBJ databases">
        <title>Isolation and characterisation of novel Methanocorpusculum spp. from native Australian herbivores indicates the genus is ancestrally host-associated.</title>
        <authorList>
            <person name="Volmer J.G."/>
            <person name="Soo R.M."/>
            <person name="Evans P.N."/>
            <person name="Hoedt E.C."/>
            <person name="Astorga Alsina A.L."/>
            <person name="Woodcroft B.J."/>
            <person name="Tyson G.W."/>
            <person name="Hugenholtz P."/>
            <person name="Morrison M."/>
        </authorList>
    </citation>
    <scope>NUCLEOTIDE SEQUENCE</scope>
    <source>
        <strain evidence="2">MG</strain>
    </source>
</reference>